<dbReference type="Pfam" id="PF02536">
    <property type="entry name" value="mTERF"/>
    <property type="match status" value="1"/>
</dbReference>
<dbReference type="EMBL" id="PNBA02000018">
    <property type="protein sequence ID" value="KAG6392475.1"/>
    <property type="molecule type" value="Genomic_DNA"/>
</dbReference>
<keyword evidence="13" id="KW-1185">Reference proteome</keyword>
<feature type="compositionally biased region" description="Basic and acidic residues" evidence="11">
    <location>
        <begin position="67"/>
        <end position="77"/>
    </location>
</feature>
<keyword evidence="8" id="KW-0804">Transcription</keyword>
<organism evidence="12">
    <name type="scientific">Salvia splendens</name>
    <name type="common">Scarlet sage</name>
    <dbReference type="NCBI Taxonomy" id="180675"/>
    <lineage>
        <taxon>Eukaryota</taxon>
        <taxon>Viridiplantae</taxon>
        <taxon>Streptophyta</taxon>
        <taxon>Embryophyta</taxon>
        <taxon>Tracheophyta</taxon>
        <taxon>Spermatophyta</taxon>
        <taxon>Magnoliopsida</taxon>
        <taxon>eudicotyledons</taxon>
        <taxon>Gunneridae</taxon>
        <taxon>Pentapetalae</taxon>
        <taxon>asterids</taxon>
        <taxon>lamiids</taxon>
        <taxon>Lamiales</taxon>
        <taxon>Lamiaceae</taxon>
        <taxon>Nepetoideae</taxon>
        <taxon>Mentheae</taxon>
        <taxon>Salviinae</taxon>
        <taxon>Salvia</taxon>
        <taxon>Salvia subgen. Calosphace</taxon>
        <taxon>core Calosphace</taxon>
    </lineage>
</organism>
<keyword evidence="3" id="KW-0806">Transcription termination</keyword>
<reference evidence="12" key="1">
    <citation type="submission" date="2018-01" db="EMBL/GenBank/DDBJ databases">
        <authorList>
            <person name="Mao J.F."/>
        </authorList>
    </citation>
    <scope>NUCLEOTIDE SEQUENCE</scope>
    <source>
        <strain evidence="12">Huo1</strain>
        <tissue evidence="12">Leaf</tissue>
    </source>
</reference>
<evidence type="ECO:0000256" key="10">
    <source>
        <dbReference type="ARBA" id="ARBA00077581"/>
    </source>
</evidence>
<evidence type="ECO:0000256" key="5">
    <source>
        <dbReference type="ARBA" id="ARBA00022640"/>
    </source>
</evidence>
<evidence type="ECO:0000313" key="12">
    <source>
        <dbReference type="EMBL" id="KAG6392475.1"/>
    </source>
</evidence>
<comment type="caution">
    <text evidence="12">The sequence shown here is derived from an EMBL/GenBank/DDBJ whole genome shotgun (WGS) entry which is preliminary data.</text>
</comment>
<evidence type="ECO:0000256" key="8">
    <source>
        <dbReference type="ARBA" id="ARBA00023163"/>
    </source>
</evidence>
<comment type="similarity">
    <text evidence="2">Belongs to the mTERF family.</text>
</comment>
<dbReference type="PANTHER" id="PTHR35738">
    <property type="entry name" value="OS05G0577800 PROTEIN"/>
    <property type="match status" value="1"/>
</dbReference>
<dbReference type="Gene3D" id="1.25.70.10">
    <property type="entry name" value="Transcription termination factor 3, mitochondrial"/>
    <property type="match status" value="2"/>
</dbReference>
<dbReference type="GO" id="GO:0006353">
    <property type="term" value="P:DNA-templated transcription termination"/>
    <property type="evidence" value="ECO:0007669"/>
    <property type="project" value="UniProtKB-KW"/>
</dbReference>
<dbReference type="InterPro" id="IPR003690">
    <property type="entry name" value="MTERF"/>
</dbReference>
<dbReference type="FunFam" id="1.25.70.10:FF:000004">
    <property type="entry name" value="Transcription termination factor mterf4, chloroplastic"/>
    <property type="match status" value="1"/>
</dbReference>
<dbReference type="InterPro" id="IPR038538">
    <property type="entry name" value="MTERF_sf"/>
</dbReference>
<gene>
    <name evidence="12" type="ORF">SASPL_146694</name>
</gene>
<evidence type="ECO:0000256" key="9">
    <source>
        <dbReference type="ARBA" id="ARBA00071985"/>
    </source>
</evidence>
<dbReference type="Gene3D" id="2.40.160.10">
    <property type="entry name" value="Porin"/>
    <property type="match status" value="1"/>
</dbReference>
<dbReference type="GO" id="GO:0003676">
    <property type="term" value="F:nucleic acid binding"/>
    <property type="evidence" value="ECO:0007669"/>
    <property type="project" value="InterPro"/>
</dbReference>
<dbReference type="FunFam" id="1.25.70.10:FF:000005">
    <property type="entry name" value="Transcription termination factor MTERF4, chloroplastic"/>
    <property type="match status" value="1"/>
</dbReference>
<protein>
    <recommendedName>
        <fullName evidence="9">Transcription termination factor MTERF4, chloroplastic</fullName>
    </recommendedName>
    <alternativeName>
        <fullName evidence="10">Mitochondrial transcription termination factor 4</fullName>
    </alternativeName>
</protein>
<name>A0A8X8WCC3_SALSN</name>
<evidence type="ECO:0000256" key="11">
    <source>
        <dbReference type="SAM" id="MobiDB-lite"/>
    </source>
</evidence>
<accession>A0A8X8WCC3</accession>
<evidence type="ECO:0000256" key="3">
    <source>
        <dbReference type="ARBA" id="ARBA00022472"/>
    </source>
</evidence>
<reference evidence="12" key="2">
    <citation type="submission" date="2020-08" db="EMBL/GenBank/DDBJ databases">
        <title>Plant Genome Project.</title>
        <authorList>
            <person name="Zhang R.-G."/>
        </authorList>
    </citation>
    <scope>NUCLEOTIDE SEQUENCE</scope>
    <source>
        <strain evidence="12">Huo1</strain>
        <tissue evidence="12">Leaf</tissue>
    </source>
</reference>
<evidence type="ECO:0000256" key="2">
    <source>
        <dbReference type="ARBA" id="ARBA00007692"/>
    </source>
</evidence>
<feature type="compositionally biased region" description="Polar residues" evidence="11">
    <location>
        <begin position="51"/>
        <end position="65"/>
    </location>
</feature>
<sequence length="1033" mass="115822">MKITSLPRPSLLLVHCDLPAFAFHGSKSLSILSPCICVKRCRLVMNIHSSVSGRTRPSTSKNVSLSKGDRYNRERNEVNPSSFYTHPSLLELKNERIANRARVYDFLKGIGIVPDELDGLELPVTVEVMRERVDFLHKLGLTVEDINNYPLVLGCSVKKNMVPVLDFLGKLGVRKSTFTEFLRRYPQVLHASVVVDLQPVVNYLQGMDIKPSDIPRVLERYPEVLGFKLEGTMSTSVAYLVGIGVARREIGGVLTRYPEILGMRVGRVIKPFVEYLGSLGIPSLAVARLVEKRPHILGFGLNERVKPNIKLLLECNVRQKSLANVIAQYPEIMGIDLESKLLSKRDFLNSVVETSPEEIGRILEKMPQSVVLSDKAIVRHVDFLKECGFSVEQVRKMVVGCPQLLALNVDIMKLSFDFFKSAMGRPLDDLVAFPAYFTYGLEATVKPRHRMIAQKGIKCSLAWLLNCSDEKFEDRMNYDSIDLEEMEEDSSFHLDSLMKPRTQVSDSESDINDENLLVAVSPVVELMYKPVLMEMEEQMWEMTNYGEICQLWGVSPWLSGEDGKMKLLICSVQASAGDFTSYIETSDVGFPLESCTNSATHVMSCRNNRDWLSGYDIYLISLLELIVYGSRYNISGGQARPPRRPSSAKAVGWNCTNVVDGPLNHKPDEKFAGNAQFHWQSDVLDPHTFVDLSVSNSEPTLLMRSCAYYPKSGFGAFGIFPILSKQRKFSEEYGYMGLRYGSSNLSVGATFVPFPASADELPKNAWLVSKMGRLTAGVQYEPIFESKDGARYKNLANWSCAIGYGLGSESPLSPSFNFGLELAKNSQFIASFYQHEVVQRRISHSLTHSLTHTHTHTVSPCSLHKLLCHCVKNPLEPKEVVGITNYIDFGFELQTRVDDAQQANNIHDSSFQIGASWQANKNFLIKGKLGPLSSSIALAFKSWWKPSFTLSISAIRDRAKRETSYGLGIQVENIREGIYQRADPNYVMLTPSKEHLAEGIQWIIGERPLFESDVTSGNFSGVPKELRPLNKML</sequence>
<evidence type="ECO:0000256" key="7">
    <source>
        <dbReference type="ARBA" id="ARBA00023015"/>
    </source>
</evidence>
<comment type="subcellular location">
    <subcellularLocation>
        <location evidence="1">Plastid</location>
        <location evidence="1">Chloroplast</location>
    </subcellularLocation>
</comment>
<dbReference type="AlphaFoldDB" id="A0A8X8WCC3"/>
<dbReference type="GO" id="GO:0009507">
    <property type="term" value="C:chloroplast"/>
    <property type="evidence" value="ECO:0007669"/>
    <property type="project" value="UniProtKB-SubCell"/>
</dbReference>
<keyword evidence="7" id="KW-0805">Transcription regulation</keyword>
<dbReference type="SMART" id="SM00733">
    <property type="entry name" value="Mterf"/>
    <property type="match status" value="10"/>
</dbReference>
<dbReference type="InterPro" id="IPR023614">
    <property type="entry name" value="Porin_dom_sf"/>
</dbReference>
<dbReference type="GO" id="GO:0008380">
    <property type="term" value="P:RNA splicing"/>
    <property type="evidence" value="ECO:0007669"/>
    <property type="project" value="UniProtKB-ARBA"/>
</dbReference>
<evidence type="ECO:0000256" key="6">
    <source>
        <dbReference type="ARBA" id="ARBA00022946"/>
    </source>
</evidence>
<dbReference type="PANTHER" id="PTHR35738:SF3">
    <property type="entry name" value="OS05G0577800 PROTEIN"/>
    <property type="match status" value="1"/>
</dbReference>
<evidence type="ECO:0000256" key="4">
    <source>
        <dbReference type="ARBA" id="ARBA00022528"/>
    </source>
</evidence>
<keyword evidence="6" id="KW-0809">Transit peptide</keyword>
<dbReference type="Proteomes" id="UP000298416">
    <property type="component" value="Unassembled WGS sequence"/>
</dbReference>
<keyword evidence="5" id="KW-0934">Plastid</keyword>
<feature type="region of interest" description="Disordered" evidence="11">
    <location>
        <begin position="51"/>
        <end position="77"/>
    </location>
</feature>
<keyword evidence="4" id="KW-0150">Chloroplast</keyword>
<proteinExistence type="inferred from homology"/>
<evidence type="ECO:0000256" key="1">
    <source>
        <dbReference type="ARBA" id="ARBA00004229"/>
    </source>
</evidence>
<evidence type="ECO:0000313" key="13">
    <source>
        <dbReference type="Proteomes" id="UP000298416"/>
    </source>
</evidence>